<dbReference type="GO" id="GO:0016020">
    <property type="term" value="C:membrane"/>
    <property type="evidence" value="ECO:0007669"/>
    <property type="project" value="InterPro"/>
</dbReference>
<dbReference type="STRING" id="415015.SAMN05660462_01231"/>
<keyword evidence="1 3" id="KW-0807">Transducer</keyword>
<feature type="transmembrane region" description="Helical" evidence="4">
    <location>
        <begin position="187"/>
        <end position="207"/>
    </location>
</feature>
<evidence type="ECO:0000259" key="6">
    <source>
        <dbReference type="PROSITE" id="PS50885"/>
    </source>
</evidence>
<dbReference type="PROSITE" id="PS50111">
    <property type="entry name" value="CHEMOTAXIS_TRANSDUC_2"/>
    <property type="match status" value="1"/>
</dbReference>
<keyword evidence="4" id="KW-0472">Membrane</keyword>
<dbReference type="Gene3D" id="1.10.287.950">
    <property type="entry name" value="Methyl-accepting chemotaxis protein"/>
    <property type="match status" value="1"/>
</dbReference>
<feature type="transmembrane region" description="Helical" evidence="4">
    <location>
        <begin position="12"/>
        <end position="33"/>
    </location>
</feature>
<dbReference type="GO" id="GO:0007165">
    <property type="term" value="P:signal transduction"/>
    <property type="evidence" value="ECO:0007669"/>
    <property type="project" value="UniProtKB-KW"/>
</dbReference>
<evidence type="ECO:0000313" key="8">
    <source>
        <dbReference type="Proteomes" id="UP000198625"/>
    </source>
</evidence>
<name>A0A1H3NSP8_9FIRM</name>
<proteinExistence type="inferred from homology"/>
<protein>
    <submittedName>
        <fullName evidence="7">Methyl-accepting chemotaxis protein</fullName>
    </submittedName>
</protein>
<sequence length="567" mass="61792">MIKLTIRKKLVIVFSALNILTFILGAFSVYNLAMVNNEMNTLYNMHLKGVEYIKDAQVNLVTIGQDRNNLILALGSTVKKRYSEEIQKSFQSFEDNIKSFKETVIVEEGLQTSDEILKLWEQLKPKEEKVIDLVLKDKVEDAQLQSLENLIIMDQIKVKINLLVKLKNELAQKAANESQMAYSKIRVITIIIIASNILIGIGIAFYMSRTIGTPIIRMAEATKQIAEGDLSVQSIKLKVKDEVGELANSFNAMTEGLREVIRNVVDASGQVAAFSQELSAASEETTASTEEVASTINQLAIGAGKQAQDASEVSDVVHQMAVGIQNVSSNANLVLSISLNVSKEANNGLDEAKKAVEKIYQIKEITEESAVSVRSLGDESVKIGEIVEVIKGISDQTNLLALNAAIEAARAGEQGRGFAVVAEEVRKLAEDSTASALQISSLIENIQDETNRVVKIMDITMEEVLEGVEAVSKAGSSFELIFKEINNMGREIEHINALIQQIAEGSQSVDESIENIASIAEQTAASSEEVSAASEEQASAMVEIANSAQELARLAEELQLNISGFRL</sequence>
<keyword evidence="8" id="KW-1185">Reference proteome</keyword>
<dbReference type="InterPro" id="IPR024478">
    <property type="entry name" value="HlyB_4HB_MCP"/>
</dbReference>
<feature type="domain" description="HAMP" evidence="6">
    <location>
        <begin position="209"/>
        <end position="262"/>
    </location>
</feature>
<evidence type="ECO:0000259" key="5">
    <source>
        <dbReference type="PROSITE" id="PS50111"/>
    </source>
</evidence>
<dbReference type="InterPro" id="IPR004089">
    <property type="entry name" value="MCPsignal_dom"/>
</dbReference>
<keyword evidence="4" id="KW-0812">Transmembrane</keyword>
<feature type="domain" description="Methyl-accepting transducer" evidence="5">
    <location>
        <begin position="281"/>
        <end position="517"/>
    </location>
</feature>
<dbReference type="OrthoDB" id="9814363at2"/>
<evidence type="ECO:0000256" key="1">
    <source>
        <dbReference type="ARBA" id="ARBA00023224"/>
    </source>
</evidence>
<dbReference type="InterPro" id="IPR004090">
    <property type="entry name" value="Chemotax_Me-accpt_rcpt"/>
</dbReference>
<dbReference type="Proteomes" id="UP000198625">
    <property type="component" value="Unassembled WGS sequence"/>
</dbReference>
<dbReference type="GO" id="GO:0004888">
    <property type="term" value="F:transmembrane signaling receptor activity"/>
    <property type="evidence" value="ECO:0007669"/>
    <property type="project" value="InterPro"/>
</dbReference>
<keyword evidence="4" id="KW-1133">Transmembrane helix</keyword>
<dbReference type="Pfam" id="PF00015">
    <property type="entry name" value="MCPsignal"/>
    <property type="match status" value="1"/>
</dbReference>
<dbReference type="Gene3D" id="6.10.340.10">
    <property type="match status" value="1"/>
</dbReference>
<dbReference type="PANTHER" id="PTHR32089:SF112">
    <property type="entry name" value="LYSOZYME-LIKE PROTEIN-RELATED"/>
    <property type="match status" value="1"/>
</dbReference>
<dbReference type="SUPFAM" id="SSF58104">
    <property type="entry name" value="Methyl-accepting chemotaxis protein (MCP) signaling domain"/>
    <property type="match status" value="1"/>
</dbReference>
<evidence type="ECO:0000256" key="2">
    <source>
        <dbReference type="ARBA" id="ARBA00029447"/>
    </source>
</evidence>
<dbReference type="RefSeq" id="WP_091728663.1">
    <property type="nucleotide sequence ID" value="NZ_FNQE01000011.1"/>
</dbReference>
<dbReference type="InterPro" id="IPR003660">
    <property type="entry name" value="HAMP_dom"/>
</dbReference>
<reference evidence="7 8" key="1">
    <citation type="submission" date="2016-10" db="EMBL/GenBank/DDBJ databases">
        <authorList>
            <person name="de Groot N.N."/>
        </authorList>
    </citation>
    <scope>NUCLEOTIDE SEQUENCE [LARGE SCALE GENOMIC DNA]</scope>
    <source>
        <strain evidence="7 8">DSM 21650</strain>
    </source>
</reference>
<dbReference type="PROSITE" id="PS50885">
    <property type="entry name" value="HAMP"/>
    <property type="match status" value="1"/>
</dbReference>
<dbReference type="Pfam" id="PF12729">
    <property type="entry name" value="4HB_MCP_1"/>
    <property type="match status" value="1"/>
</dbReference>
<dbReference type="SMART" id="SM00283">
    <property type="entry name" value="MA"/>
    <property type="match status" value="1"/>
</dbReference>
<dbReference type="SMART" id="SM00304">
    <property type="entry name" value="HAMP"/>
    <property type="match status" value="1"/>
</dbReference>
<dbReference type="CDD" id="cd06225">
    <property type="entry name" value="HAMP"/>
    <property type="match status" value="1"/>
</dbReference>
<dbReference type="CDD" id="cd11386">
    <property type="entry name" value="MCP_signal"/>
    <property type="match status" value="1"/>
</dbReference>
<dbReference type="PRINTS" id="PR00260">
    <property type="entry name" value="CHEMTRNSDUCR"/>
</dbReference>
<comment type="similarity">
    <text evidence="2">Belongs to the methyl-accepting chemotaxis (MCP) protein family.</text>
</comment>
<dbReference type="PANTHER" id="PTHR32089">
    <property type="entry name" value="METHYL-ACCEPTING CHEMOTAXIS PROTEIN MCPB"/>
    <property type="match status" value="1"/>
</dbReference>
<organism evidence="7 8">
    <name type="scientific">Proteiniborus ethanoligenes</name>
    <dbReference type="NCBI Taxonomy" id="415015"/>
    <lineage>
        <taxon>Bacteria</taxon>
        <taxon>Bacillati</taxon>
        <taxon>Bacillota</taxon>
        <taxon>Clostridia</taxon>
        <taxon>Eubacteriales</taxon>
        <taxon>Proteiniborus</taxon>
    </lineage>
</organism>
<dbReference type="GO" id="GO:0006935">
    <property type="term" value="P:chemotaxis"/>
    <property type="evidence" value="ECO:0007669"/>
    <property type="project" value="InterPro"/>
</dbReference>
<dbReference type="Pfam" id="PF00672">
    <property type="entry name" value="HAMP"/>
    <property type="match status" value="1"/>
</dbReference>
<evidence type="ECO:0000256" key="3">
    <source>
        <dbReference type="PROSITE-ProRule" id="PRU00284"/>
    </source>
</evidence>
<evidence type="ECO:0000313" key="7">
    <source>
        <dbReference type="EMBL" id="SDY91773.1"/>
    </source>
</evidence>
<accession>A0A1H3NSP8</accession>
<gene>
    <name evidence="7" type="ORF">SAMN05660462_01231</name>
</gene>
<evidence type="ECO:0000256" key="4">
    <source>
        <dbReference type="SAM" id="Phobius"/>
    </source>
</evidence>
<dbReference type="AlphaFoldDB" id="A0A1H3NSP8"/>
<dbReference type="EMBL" id="FNQE01000011">
    <property type="protein sequence ID" value="SDY91773.1"/>
    <property type="molecule type" value="Genomic_DNA"/>
</dbReference>